<keyword evidence="3" id="KW-0238">DNA-binding</keyword>
<evidence type="ECO:0000259" key="7">
    <source>
        <dbReference type="Pfam" id="PF25981"/>
    </source>
</evidence>
<feature type="compositionally biased region" description="Polar residues" evidence="6">
    <location>
        <begin position="267"/>
        <end position="286"/>
    </location>
</feature>
<dbReference type="InterPro" id="IPR058606">
    <property type="entry name" value="HTH_Cic_C"/>
</dbReference>
<reference evidence="8 9" key="1">
    <citation type="submission" date="2024-04" db="EMBL/GenBank/DDBJ databases">
        <authorList>
            <consortium name="Genoscope - CEA"/>
            <person name="William W."/>
        </authorList>
    </citation>
    <scope>NUCLEOTIDE SEQUENCE [LARGE SCALE GENOMIC DNA]</scope>
</reference>
<feature type="compositionally biased region" description="Low complexity" evidence="6">
    <location>
        <begin position="490"/>
        <end position="513"/>
    </location>
</feature>
<feature type="compositionally biased region" description="Low complexity" evidence="6">
    <location>
        <begin position="365"/>
        <end position="375"/>
    </location>
</feature>
<proteinExistence type="predicted"/>
<feature type="compositionally biased region" description="Polar residues" evidence="6">
    <location>
        <begin position="226"/>
        <end position="254"/>
    </location>
</feature>
<feature type="compositionally biased region" description="Basic and acidic residues" evidence="6">
    <location>
        <begin position="349"/>
        <end position="364"/>
    </location>
</feature>
<evidence type="ECO:0000256" key="6">
    <source>
        <dbReference type="SAM" id="MobiDB-lite"/>
    </source>
</evidence>
<feature type="compositionally biased region" description="Polar residues" evidence="6">
    <location>
        <begin position="155"/>
        <end position="179"/>
    </location>
</feature>
<dbReference type="EMBL" id="CAXITT010000450">
    <property type="protein sequence ID" value="CAL1541743.1"/>
    <property type="molecule type" value="Genomic_DNA"/>
</dbReference>
<dbReference type="PANTHER" id="PTHR13059">
    <property type="entry name" value="HMG-BOX TRANSCRIPTION FACTOR BBX"/>
    <property type="match status" value="1"/>
</dbReference>
<evidence type="ECO:0000256" key="5">
    <source>
        <dbReference type="ARBA" id="ARBA00023242"/>
    </source>
</evidence>
<evidence type="ECO:0000256" key="2">
    <source>
        <dbReference type="ARBA" id="ARBA00023015"/>
    </source>
</evidence>
<dbReference type="GO" id="GO:0000981">
    <property type="term" value="F:DNA-binding transcription factor activity, RNA polymerase II-specific"/>
    <property type="evidence" value="ECO:0007669"/>
    <property type="project" value="TreeGrafter"/>
</dbReference>
<dbReference type="InterPro" id="IPR052412">
    <property type="entry name" value="CC-Dev_Transcription_Reg"/>
</dbReference>
<feature type="compositionally biased region" description="Pro residues" evidence="6">
    <location>
        <begin position="520"/>
        <end position="532"/>
    </location>
</feature>
<feature type="region of interest" description="Disordered" evidence="6">
    <location>
        <begin position="347"/>
        <end position="382"/>
    </location>
</feature>
<feature type="region of interest" description="Disordered" evidence="6">
    <location>
        <begin position="485"/>
        <end position="575"/>
    </location>
</feature>
<evidence type="ECO:0000313" key="8">
    <source>
        <dbReference type="EMBL" id="CAL1541743.1"/>
    </source>
</evidence>
<evidence type="ECO:0000256" key="4">
    <source>
        <dbReference type="ARBA" id="ARBA00023163"/>
    </source>
</evidence>
<gene>
    <name evidence="8" type="ORF">GSLYS_00015349001</name>
</gene>
<feature type="compositionally biased region" description="Polar residues" evidence="6">
    <location>
        <begin position="413"/>
        <end position="425"/>
    </location>
</feature>
<accession>A0AAV2I8G3</accession>
<dbReference type="GO" id="GO:0000977">
    <property type="term" value="F:RNA polymerase II transcription regulatory region sequence-specific DNA binding"/>
    <property type="evidence" value="ECO:0007669"/>
    <property type="project" value="TreeGrafter"/>
</dbReference>
<feature type="compositionally biased region" description="Polar residues" evidence="6">
    <location>
        <begin position="111"/>
        <end position="121"/>
    </location>
</feature>
<keyword evidence="5" id="KW-0539">Nucleus</keyword>
<feature type="domain" description="Protein capicua homolog-like C-terminal tri-helical" evidence="7">
    <location>
        <begin position="430"/>
        <end position="484"/>
    </location>
</feature>
<protein>
    <recommendedName>
        <fullName evidence="7">Protein capicua homolog-like C-terminal tri-helical domain-containing protein</fullName>
    </recommendedName>
</protein>
<evidence type="ECO:0000256" key="3">
    <source>
        <dbReference type="ARBA" id="ARBA00023125"/>
    </source>
</evidence>
<feature type="region of interest" description="Disordered" evidence="6">
    <location>
        <begin position="107"/>
        <end position="295"/>
    </location>
</feature>
<keyword evidence="1" id="KW-0597">Phosphoprotein</keyword>
<comment type="caution">
    <text evidence="8">The sequence shown here is derived from an EMBL/GenBank/DDBJ whole genome shotgun (WGS) entry which is preliminary data.</text>
</comment>
<sequence>MSPATTTHVHISGNNNIGQPQFHAVTSAGNMPTSQPQIAPRPVQAVLNTQSPPQTSSPKYYQGTMNIKANVINVPTEGKAADIGYISSPNFHTKSNRVKATTAHVPVATESLKSTTSQSPRGQIAVNSPMASPASTPSPSPGLIHQAQSPGLGHYNQQITQSPGHPRGTSVSDLQQQQAMLEDAKGSPARGKKAPKKVRMMTPESGNSPSPANTGDYQQYGGGGSTIVTPSTPPQQHSGSASSDQDILSPTGQTKLKHKPPPLNVPSHVQQLPSAANSPTVASSPRKSIIKKNKDDGMDKVLQQVEFEKHFHSLPKYVPDETVSTTPLPQSPRGIINVYKQKNKISHLAKGEAQDGDPNKHSSESEAATPTPKTPKSTRHDDRRFFGENFSLDLASTGLPGSKVFDFDGDPNSPRTPKTPSSPGAFSNRRILDQRRHLVMQLFDEHGLYPTSQATVTFQNKYSEIFPNKSCLQLKIREVRQKMMASVQNTPKTPTTPSASSSSQDTQDLSSRSVSQAQLNPPPGPAMPPSSVPSPSAGQTGSSLSVPGGAPSMMGGTVRRASPLAKSPLAFNSVQ</sequence>
<evidence type="ECO:0000256" key="1">
    <source>
        <dbReference type="ARBA" id="ARBA00022553"/>
    </source>
</evidence>
<dbReference type="AlphaFoldDB" id="A0AAV2I8G3"/>
<feature type="compositionally biased region" description="Basic residues" evidence="6">
    <location>
        <begin position="190"/>
        <end position="199"/>
    </location>
</feature>
<dbReference type="Proteomes" id="UP001497497">
    <property type="component" value="Unassembled WGS sequence"/>
</dbReference>
<feature type="compositionally biased region" description="Low complexity" evidence="6">
    <location>
        <begin position="128"/>
        <end position="137"/>
    </location>
</feature>
<organism evidence="8 9">
    <name type="scientific">Lymnaea stagnalis</name>
    <name type="common">Great pond snail</name>
    <name type="synonym">Helix stagnalis</name>
    <dbReference type="NCBI Taxonomy" id="6523"/>
    <lineage>
        <taxon>Eukaryota</taxon>
        <taxon>Metazoa</taxon>
        <taxon>Spiralia</taxon>
        <taxon>Lophotrochozoa</taxon>
        <taxon>Mollusca</taxon>
        <taxon>Gastropoda</taxon>
        <taxon>Heterobranchia</taxon>
        <taxon>Euthyneura</taxon>
        <taxon>Panpulmonata</taxon>
        <taxon>Hygrophila</taxon>
        <taxon>Lymnaeoidea</taxon>
        <taxon>Lymnaeidae</taxon>
        <taxon>Lymnaea</taxon>
    </lineage>
</organism>
<evidence type="ECO:0000313" key="9">
    <source>
        <dbReference type="Proteomes" id="UP001497497"/>
    </source>
</evidence>
<dbReference type="GO" id="GO:0005634">
    <property type="term" value="C:nucleus"/>
    <property type="evidence" value="ECO:0007669"/>
    <property type="project" value="TreeGrafter"/>
</dbReference>
<keyword evidence="4" id="KW-0804">Transcription</keyword>
<feature type="region of interest" description="Disordered" evidence="6">
    <location>
        <begin position="402"/>
        <end position="430"/>
    </location>
</feature>
<keyword evidence="2" id="KW-0805">Transcription regulation</keyword>
<dbReference type="PANTHER" id="PTHR13059:SF13">
    <property type="entry name" value="PROTEIN CAPICUA HOMOLOG"/>
    <property type="match status" value="1"/>
</dbReference>
<feature type="compositionally biased region" description="Polar residues" evidence="6">
    <location>
        <begin position="204"/>
        <end position="217"/>
    </location>
</feature>
<keyword evidence="9" id="KW-1185">Reference proteome</keyword>
<name>A0AAV2I8G3_LYMST</name>
<dbReference type="Pfam" id="PF25981">
    <property type="entry name" value="HTH_Cic_C"/>
    <property type="match status" value="1"/>
</dbReference>